<evidence type="ECO:0000256" key="2">
    <source>
        <dbReference type="ARBA" id="ARBA00022490"/>
    </source>
</evidence>
<dbReference type="InterPro" id="IPR004516">
    <property type="entry name" value="HisRS/HisZ"/>
</dbReference>
<evidence type="ECO:0000256" key="4">
    <source>
        <dbReference type="ARBA" id="ARBA00022741"/>
    </source>
</evidence>
<protein>
    <recommendedName>
        <fullName evidence="9">Histidine--tRNA ligase</fullName>
        <ecNumber evidence="9">6.1.1.21</ecNumber>
    </recommendedName>
    <alternativeName>
        <fullName evidence="9">Histidyl-tRNA synthetase</fullName>
        <shortName evidence="9">HisRS</shortName>
    </alternativeName>
</protein>
<dbReference type="Pfam" id="PF03129">
    <property type="entry name" value="HGTP_anticodon"/>
    <property type="match status" value="1"/>
</dbReference>
<evidence type="ECO:0000259" key="11">
    <source>
        <dbReference type="PROSITE" id="PS50862"/>
    </source>
</evidence>
<dbReference type="Gene3D" id="3.40.50.800">
    <property type="entry name" value="Anticodon-binding domain"/>
    <property type="match status" value="1"/>
</dbReference>
<comment type="catalytic activity">
    <reaction evidence="8 9">
        <text>tRNA(His) + L-histidine + ATP = L-histidyl-tRNA(His) + AMP + diphosphate + H(+)</text>
        <dbReference type="Rhea" id="RHEA:17313"/>
        <dbReference type="Rhea" id="RHEA-COMP:9665"/>
        <dbReference type="Rhea" id="RHEA-COMP:9689"/>
        <dbReference type="ChEBI" id="CHEBI:15378"/>
        <dbReference type="ChEBI" id="CHEBI:30616"/>
        <dbReference type="ChEBI" id="CHEBI:33019"/>
        <dbReference type="ChEBI" id="CHEBI:57595"/>
        <dbReference type="ChEBI" id="CHEBI:78442"/>
        <dbReference type="ChEBI" id="CHEBI:78527"/>
        <dbReference type="ChEBI" id="CHEBI:456215"/>
        <dbReference type="EC" id="6.1.1.21"/>
    </reaction>
</comment>
<evidence type="ECO:0000313" key="12">
    <source>
        <dbReference type="EMBL" id="BBO24628.1"/>
    </source>
</evidence>
<organism evidence="12 13">
    <name type="scientific">Candidatus Nitrosymbiomonas proteolyticus</name>
    <dbReference type="NCBI Taxonomy" id="2608984"/>
    <lineage>
        <taxon>Bacteria</taxon>
        <taxon>Bacillati</taxon>
        <taxon>Armatimonadota</taxon>
        <taxon>Armatimonadota incertae sedis</taxon>
        <taxon>Candidatus Nitrosymbiomonas</taxon>
    </lineage>
</organism>
<feature type="binding site" evidence="10">
    <location>
        <position position="257"/>
    </location>
    <ligand>
        <name>L-histidine</name>
        <dbReference type="ChEBI" id="CHEBI:57595"/>
    </ligand>
</feature>
<dbReference type="PIRSF" id="PIRSF001549">
    <property type="entry name" value="His-tRNA_synth"/>
    <property type="match status" value="1"/>
</dbReference>
<dbReference type="InterPro" id="IPR041715">
    <property type="entry name" value="HisRS-like_core"/>
</dbReference>
<feature type="binding site" evidence="10">
    <location>
        <position position="126"/>
    </location>
    <ligand>
        <name>L-histidine</name>
        <dbReference type="ChEBI" id="CHEBI:57595"/>
    </ligand>
</feature>
<name>A0A809RDA5_9BACT</name>
<dbReference type="CDD" id="cd00773">
    <property type="entry name" value="HisRS-like_core"/>
    <property type="match status" value="1"/>
</dbReference>
<comment type="subcellular location">
    <subcellularLocation>
        <location evidence="9">Cytoplasm</location>
    </subcellularLocation>
</comment>
<dbReference type="InterPro" id="IPR033656">
    <property type="entry name" value="HisRS_anticodon"/>
</dbReference>
<dbReference type="HAMAP" id="MF_00127">
    <property type="entry name" value="His_tRNA_synth"/>
    <property type="match status" value="1"/>
</dbReference>
<evidence type="ECO:0000313" key="13">
    <source>
        <dbReference type="Proteomes" id="UP000662873"/>
    </source>
</evidence>
<dbReference type="InterPro" id="IPR004154">
    <property type="entry name" value="Anticodon-bd"/>
</dbReference>
<comment type="subunit">
    <text evidence="9">Homodimer.</text>
</comment>
<dbReference type="SUPFAM" id="SSF55681">
    <property type="entry name" value="Class II aaRS and biotin synthetases"/>
    <property type="match status" value="1"/>
</dbReference>
<sequence>MRFQSPRGTEDVFPPASDRWLWLEGEFREQCRLFGYGDIRTPTFEDTELFLRSSGETSEVVSKQMYSFLDKGGRDITLKPEGTAPVVRAVMEHGLYAPGNVLRLSYVTPIFRYERPQKGRLREAHQVGIELIGSSSPEADFEVILFTVGFYERLGLSDVVVSLNSIGRVQCREAYRGAILDHAKGYLGSLDAESRAKVERNPLRLLDSKDPKAAEVIAGLPSILDFLEPESAAHFARLQSLLDFERVKYRVEPRIVRGLDYYTDTVFEVVSERLGAQSSLCGGGRYDQLMKELGGPEAPSVGVAMGVERALIVLESMGASPPVGTPSAFVACAEDSLREEAWRLCGELRGASIACQLDVEARSLRSQLNQANKVGARVVAILGPEESAEGSVTLKQMESGEQKRVSRVCFVEEVANWLGL</sequence>
<evidence type="ECO:0000256" key="6">
    <source>
        <dbReference type="ARBA" id="ARBA00022917"/>
    </source>
</evidence>
<dbReference type="InterPro" id="IPR015807">
    <property type="entry name" value="His-tRNA-ligase"/>
</dbReference>
<dbReference type="EC" id="6.1.1.21" evidence="9"/>
<feature type="binding site" evidence="10">
    <location>
        <begin position="261"/>
        <end position="262"/>
    </location>
    <ligand>
        <name>L-histidine</name>
        <dbReference type="ChEBI" id="CHEBI:57595"/>
    </ligand>
</feature>
<evidence type="ECO:0000256" key="1">
    <source>
        <dbReference type="ARBA" id="ARBA00008226"/>
    </source>
</evidence>
<dbReference type="InterPro" id="IPR006195">
    <property type="entry name" value="aa-tRNA-synth_II"/>
</dbReference>
<keyword evidence="3 9" id="KW-0436">Ligase</keyword>
<dbReference type="GO" id="GO:0005737">
    <property type="term" value="C:cytoplasm"/>
    <property type="evidence" value="ECO:0007669"/>
    <property type="project" value="UniProtKB-SubCell"/>
</dbReference>
<dbReference type="AlphaFoldDB" id="A0A809RDA5"/>
<keyword evidence="2 9" id="KW-0963">Cytoplasm</keyword>
<comment type="similarity">
    <text evidence="1 9">Belongs to the class-II aminoacyl-tRNA synthetase family.</text>
</comment>
<gene>
    <name evidence="9" type="primary">hisS</name>
    <name evidence="12" type="ORF">NPRO_22230</name>
</gene>
<reference evidence="12" key="1">
    <citation type="journal article" name="DNA Res.">
        <title>The physiological potential of anammox bacteria as revealed by their core genome structure.</title>
        <authorList>
            <person name="Okubo T."/>
            <person name="Toyoda A."/>
            <person name="Fukuhara K."/>
            <person name="Uchiyama I."/>
            <person name="Harigaya Y."/>
            <person name="Kuroiwa M."/>
            <person name="Suzuki T."/>
            <person name="Murakami Y."/>
            <person name="Suwa Y."/>
            <person name="Takami H."/>
        </authorList>
    </citation>
    <scope>NUCLEOTIDE SEQUENCE</scope>
    <source>
        <strain evidence="12">317325-2</strain>
    </source>
</reference>
<dbReference type="SUPFAM" id="SSF52954">
    <property type="entry name" value="Class II aaRS ABD-related"/>
    <property type="match status" value="1"/>
</dbReference>
<keyword evidence="5 9" id="KW-0067">ATP-binding</keyword>
<evidence type="ECO:0000256" key="9">
    <source>
        <dbReference type="HAMAP-Rule" id="MF_00127"/>
    </source>
</evidence>
<dbReference type="PROSITE" id="PS50862">
    <property type="entry name" value="AA_TRNA_LIGASE_II"/>
    <property type="match status" value="1"/>
</dbReference>
<keyword evidence="6 9" id="KW-0648">Protein biosynthesis</keyword>
<dbReference type="GO" id="GO:0006427">
    <property type="term" value="P:histidyl-tRNA aminoacylation"/>
    <property type="evidence" value="ECO:0007669"/>
    <property type="project" value="UniProtKB-UniRule"/>
</dbReference>
<dbReference type="CDD" id="cd00859">
    <property type="entry name" value="HisRS_anticodon"/>
    <property type="match status" value="1"/>
</dbReference>
<dbReference type="PANTHER" id="PTHR43707">
    <property type="entry name" value="HISTIDYL-TRNA SYNTHETASE"/>
    <property type="match status" value="1"/>
</dbReference>
<dbReference type="Pfam" id="PF13393">
    <property type="entry name" value="tRNA-synt_His"/>
    <property type="match status" value="1"/>
</dbReference>
<dbReference type="KEGG" id="npy:NPRO_22230"/>
<dbReference type="InterPro" id="IPR036621">
    <property type="entry name" value="Anticodon-bd_dom_sf"/>
</dbReference>
<feature type="binding site" evidence="10">
    <location>
        <position position="112"/>
    </location>
    <ligand>
        <name>L-histidine</name>
        <dbReference type="ChEBI" id="CHEBI:57595"/>
    </ligand>
</feature>
<dbReference type="Gene3D" id="3.30.930.10">
    <property type="entry name" value="Bira Bifunctional Protein, Domain 2"/>
    <property type="match status" value="1"/>
</dbReference>
<evidence type="ECO:0000256" key="7">
    <source>
        <dbReference type="ARBA" id="ARBA00023146"/>
    </source>
</evidence>
<feature type="binding site" evidence="10">
    <location>
        <position position="130"/>
    </location>
    <ligand>
        <name>L-histidine</name>
        <dbReference type="ChEBI" id="CHEBI:57595"/>
    </ligand>
</feature>
<evidence type="ECO:0000256" key="5">
    <source>
        <dbReference type="ARBA" id="ARBA00022840"/>
    </source>
</evidence>
<dbReference type="GO" id="GO:0005524">
    <property type="term" value="F:ATP binding"/>
    <property type="evidence" value="ECO:0007669"/>
    <property type="project" value="UniProtKB-UniRule"/>
</dbReference>
<feature type="binding site" evidence="10">
    <location>
        <begin position="81"/>
        <end position="83"/>
    </location>
    <ligand>
        <name>L-histidine</name>
        <dbReference type="ChEBI" id="CHEBI:57595"/>
    </ligand>
</feature>
<feature type="domain" description="Aminoacyl-transfer RNA synthetases class-II family profile" evidence="11">
    <location>
        <begin position="27"/>
        <end position="326"/>
    </location>
</feature>
<evidence type="ECO:0000256" key="10">
    <source>
        <dbReference type="PIRSR" id="PIRSR001549-1"/>
    </source>
</evidence>
<evidence type="ECO:0000256" key="3">
    <source>
        <dbReference type="ARBA" id="ARBA00022598"/>
    </source>
</evidence>
<dbReference type="NCBIfam" id="TIGR00442">
    <property type="entry name" value="hisS"/>
    <property type="match status" value="1"/>
</dbReference>
<dbReference type="PANTHER" id="PTHR43707:SF1">
    <property type="entry name" value="HISTIDINE--TRNA LIGASE, MITOCHONDRIAL-RELATED"/>
    <property type="match status" value="1"/>
</dbReference>
<dbReference type="GO" id="GO:0004821">
    <property type="term" value="F:histidine-tRNA ligase activity"/>
    <property type="evidence" value="ECO:0007669"/>
    <property type="project" value="UniProtKB-UniRule"/>
</dbReference>
<proteinExistence type="inferred from homology"/>
<evidence type="ECO:0000256" key="8">
    <source>
        <dbReference type="ARBA" id="ARBA00047639"/>
    </source>
</evidence>
<keyword evidence="7 9" id="KW-0030">Aminoacyl-tRNA synthetase</keyword>
<keyword evidence="4 9" id="KW-0547">Nucleotide-binding</keyword>
<accession>A0A809RDA5</accession>
<dbReference type="EMBL" id="AP021858">
    <property type="protein sequence ID" value="BBO24628.1"/>
    <property type="molecule type" value="Genomic_DNA"/>
</dbReference>
<dbReference type="Proteomes" id="UP000662873">
    <property type="component" value="Chromosome"/>
</dbReference>
<dbReference type="InterPro" id="IPR045864">
    <property type="entry name" value="aa-tRNA-synth_II/BPL/LPL"/>
</dbReference>